<proteinExistence type="predicted"/>
<feature type="compositionally biased region" description="Low complexity" evidence="1">
    <location>
        <begin position="43"/>
        <end position="64"/>
    </location>
</feature>
<reference evidence="2" key="1">
    <citation type="journal article" date="2023" name="Science">
        <title>Genome structures resolve the early diversification of teleost fishes.</title>
        <authorList>
            <person name="Parey E."/>
            <person name="Louis A."/>
            <person name="Montfort J."/>
            <person name="Bouchez O."/>
            <person name="Roques C."/>
            <person name="Iampietro C."/>
            <person name="Lluch J."/>
            <person name="Castinel A."/>
            <person name="Donnadieu C."/>
            <person name="Desvignes T."/>
            <person name="Floi Bucao C."/>
            <person name="Jouanno E."/>
            <person name="Wen M."/>
            <person name="Mejri S."/>
            <person name="Dirks R."/>
            <person name="Jansen H."/>
            <person name="Henkel C."/>
            <person name="Chen W.J."/>
            <person name="Zahm M."/>
            <person name="Cabau C."/>
            <person name="Klopp C."/>
            <person name="Thompson A.W."/>
            <person name="Robinson-Rechavi M."/>
            <person name="Braasch I."/>
            <person name="Lecointre G."/>
            <person name="Bobe J."/>
            <person name="Postlethwait J.H."/>
            <person name="Berthelot C."/>
            <person name="Roest Crollius H."/>
            <person name="Guiguen Y."/>
        </authorList>
    </citation>
    <scope>NUCLEOTIDE SEQUENCE</scope>
    <source>
        <strain evidence="2">NC1722</strain>
    </source>
</reference>
<feature type="region of interest" description="Disordered" evidence="1">
    <location>
        <begin position="43"/>
        <end position="69"/>
    </location>
</feature>
<evidence type="ECO:0000313" key="2">
    <source>
        <dbReference type="EMBL" id="KAJ8378018.1"/>
    </source>
</evidence>
<name>A0AAD7RDN4_9TELE</name>
<sequence length="157" mass="16424">MRSAGALTLKSQASPASVFISLPHLIRLSECCGWSRRPCTPTLPTLPLGPSGTGSGRKTTGTDSLEGNGWPRGVPSPAGPVAHCFHRGLIPIILSADCDAESSSLSLVRALSPSSAVPHRAAPFPRVDSAFISVLLHRAGSRPRGVRCEEALQRSPL</sequence>
<evidence type="ECO:0000256" key="1">
    <source>
        <dbReference type="SAM" id="MobiDB-lite"/>
    </source>
</evidence>
<dbReference type="Proteomes" id="UP001221898">
    <property type="component" value="Unassembled WGS sequence"/>
</dbReference>
<dbReference type="AlphaFoldDB" id="A0AAD7RDN4"/>
<organism evidence="2 3">
    <name type="scientific">Aldrovandia affinis</name>
    <dbReference type="NCBI Taxonomy" id="143900"/>
    <lineage>
        <taxon>Eukaryota</taxon>
        <taxon>Metazoa</taxon>
        <taxon>Chordata</taxon>
        <taxon>Craniata</taxon>
        <taxon>Vertebrata</taxon>
        <taxon>Euteleostomi</taxon>
        <taxon>Actinopterygii</taxon>
        <taxon>Neopterygii</taxon>
        <taxon>Teleostei</taxon>
        <taxon>Notacanthiformes</taxon>
        <taxon>Halosauridae</taxon>
        <taxon>Aldrovandia</taxon>
    </lineage>
</organism>
<accession>A0AAD7RDN4</accession>
<protein>
    <submittedName>
        <fullName evidence="2">Uncharacterized protein</fullName>
    </submittedName>
</protein>
<keyword evidence="3" id="KW-1185">Reference proteome</keyword>
<evidence type="ECO:0000313" key="3">
    <source>
        <dbReference type="Proteomes" id="UP001221898"/>
    </source>
</evidence>
<dbReference type="EMBL" id="JAINUG010000333">
    <property type="protein sequence ID" value="KAJ8378018.1"/>
    <property type="molecule type" value="Genomic_DNA"/>
</dbReference>
<gene>
    <name evidence="2" type="ORF">AAFF_G00248890</name>
</gene>
<comment type="caution">
    <text evidence="2">The sequence shown here is derived from an EMBL/GenBank/DDBJ whole genome shotgun (WGS) entry which is preliminary data.</text>
</comment>